<dbReference type="Proteomes" id="UP000298009">
    <property type="component" value="Unassembled WGS sequence"/>
</dbReference>
<proteinExistence type="predicted"/>
<organism evidence="1 2">
    <name type="scientific">Leptospira noumeaensis</name>
    <dbReference type="NCBI Taxonomy" id="2484964"/>
    <lineage>
        <taxon>Bacteria</taxon>
        <taxon>Pseudomonadati</taxon>
        <taxon>Spirochaetota</taxon>
        <taxon>Spirochaetia</taxon>
        <taxon>Leptospirales</taxon>
        <taxon>Leptospiraceae</taxon>
        <taxon>Leptospira</taxon>
    </lineage>
</organism>
<gene>
    <name evidence="1" type="ORF">EHQ24_04880</name>
</gene>
<keyword evidence="2" id="KW-1185">Reference proteome</keyword>
<accession>A0A4R9IGF8</accession>
<evidence type="ECO:0000313" key="2">
    <source>
        <dbReference type="Proteomes" id="UP000298009"/>
    </source>
</evidence>
<name>A0A4R9IGF8_9LEPT</name>
<reference evidence="1" key="1">
    <citation type="journal article" date="2019" name="PLoS Negl. Trop. Dis.">
        <title>Revisiting the worldwide diversity of Leptospira species in the environment.</title>
        <authorList>
            <person name="Vincent A.T."/>
            <person name="Schiettekatte O."/>
            <person name="Bourhy P."/>
            <person name="Veyrier F.J."/>
            <person name="Picardeau M."/>
        </authorList>
    </citation>
    <scope>NUCLEOTIDE SEQUENCE [LARGE SCALE GENOMIC DNA]</scope>
    <source>
        <strain evidence="1">201800287</strain>
    </source>
</reference>
<dbReference type="AlphaFoldDB" id="A0A4R9IGF8"/>
<dbReference type="EMBL" id="RQFK01000011">
    <property type="protein sequence ID" value="TGK86934.1"/>
    <property type="molecule type" value="Genomic_DNA"/>
</dbReference>
<sequence length="62" mass="6790">MLVVLFLLSVLSDCKSPEETGSGSKACADSWKIYQTCLIINENNSNFCKPQWDGIVVACGMM</sequence>
<evidence type="ECO:0000313" key="1">
    <source>
        <dbReference type="EMBL" id="TGK86934.1"/>
    </source>
</evidence>
<comment type="caution">
    <text evidence="1">The sequence shown here is derived from an EMBL/GenBank/DDBJ whole genome shotgun (WGS) entry which is preliminary data.</text>
</comment>
<protein>
    <submittedName>
        <fullName evidence="1">Uncharacterized protein</fullName>
    </submittedName>
</protein>